<dbReference type="InterPro" id="IPR051872">
    <property type="entry name" value="Cytochrome_b5/Flavoprotein_Rdt"/>
</dbReference>
<gene>
    <name evidence="7" type="ORF">BON22_1700</name>
</gene>
<dbReference type="Pfam" id="PF00173">
    <property type="entry name" value="Cyt-b5"/>
    <property type="match status" value="1"/>
</dbReference>
<feature type="domain" description="Cytochrome b5 heme-binding" evidence="6">
    <location>
        <begin position="94"/>
        <end position="171"/>
    </location>
</feature>
<dbReference type="VEuPathDB" id="FungiDB:BON22_1700"/>
<organism evidence="7 8">
    <name type="scientific">Cyberlindnera fabianii</name>
    <name type="common">Yeast</name>
    <name type="synonym">Hansenula fabianii</name>
    <dbReference type="NCBI Taxonomy" id="36022"/>
    <lineage>
        <taxon>Eukaryota</taxon>
        <taxon>Fungi</taxon>
        <taxon>Dikarya</taxon>
        <taxon>Ascomycota</taxon>
        <taxon>Saccharomycotina</taxon>
        <taxon>Saccharomycetes</taxon>
        <taxon>Phaffomycetales</taxon>
        <taxon>Phaffomycetaceae</taxon>
        <taxon>Cyberlindnera</taxon>
    </lineage>
</organism>
<evidence type="ECO:0000256" key="5">
    <source>
        <dbReference type="SAM" id="MobiDB-lite"/>
    </source>
</evidence>
<proteinExistence type="inferred from homology"/>
<dbReference type="PROSITE" id="PS50255">
    <property type="entry name" value="CYTOCHROME_B5_2"/>
    <property type="match status" value="1"/>
</dbReference>
<dbReference type="Gene3D" id="3.10.120.10">
    <property type="entry name" value="Cytochrome b5-like heme/steroid binding domain"/>
    <property type="match status" value="1"/>
</dbReference>
<evidence type="ECO:0000256" key="3">
    <source>
        <dbReference type="ARBA" id="ARBA00023004"/>
    </source>
</evidence>
<dbReference type="OMA" id="GHSQLDW"/>
<dbReference type="Proteomes" id="UP000189513">
    <property type="component" value="Unassembled WGS sequence"/>
</dbReference>
<evidence type="ECO:0000256" key="2">
    <source>
        <dbReference type="ARBA" id="ARBA00022723"/>
    </source>
</evidence>
<dbReference type="InterPro" id="IPR036400">
    <property type="entry name" value="Cyt_B5-like_heme/steroid_sf"/>
</dbReference>
<dbReference type="AlphaFoldDB" id="A0A1V2LBS0"/>
<comment type="similarity">
    <text evidence="4">Belongs to the cytochrome b5 family.</text>
</comment>
<evidence type="ECO:0000259" key="6">
    <source>
        <dbReference type="PROSITE" id="PS50255"/>
    </source>
</evidence>
<keyword evidence="2 4" id="KW-0479">Metal-binding</keyword>
<dbReference type="SUPFAM" id="SSF55856">
    <property type="entry name" value="Cytochrome b5-like heme/steroid binding domain"/>
    <property type="match status" value="1"/>
</dbReference>
<dbReference type="PANTHER" id="PTHR46237:SF1">
    <property type="entry name" value="CYTOCHROME B5 REDUCTASE 4"/>
    <property type="match status" value="1"/>
</dbReference>
<keyword evidence="3 4" id="KW-0408">Iron</keyword>
<protein>
    <submittedName>
        <fullName evidence="7">Cytochrome b5 reductase 4</fullName>
    </submittedName>
</protein>
<evidence type="ECO:0000256" key="1">
    <source>
        <dbReference type="ARBA" id="ARBA00022617"/>
    </source>
</evidence>
<sequence>MVGSSARQVHSDSGSTRVPNLLTPSSQRLPTPNRVPQGVLAPPSASASFPAINSAQRAGARHKVVLQPGCSPLDWAALNSSGKNLRGIDPRDFPVRVSKDLLKSHKTVDDCWTVLNGKVYNITPYLRFHPGGVDEIMKCAGKDGTSLFMKYHAWVNYERMLEKCLVGMFIG</sequence>
<reference evidence="8" key="1">
    <citation type="journal article" date="2017" name="Genome Announc.">
        <title>Genome sequences of Cyberlindnera fabianii 65, Pichia kudriavzevii 129, and Saccharomyces cerevisiae 131 isolated from fermented masau fruits in Zimbabwe.</title>
        <authorList>
            <person name="van Rijswijck I.M.H."/>
            <person name="Derks M.F.L."/>
            <person name="Abee T."/>
            <person name="de Ridder D."/>
            <person name="Smid E.J."/>
        </authorList>
    </citation>
    <scope>NUCLEOTIDE SEQUENCE [LARGE SCALE GENOMIC DNA]</scope>
    <source>
        <strain evidence="8">65</strain>
    </source>
</reference>
<dbReference type="PROSITE" id="PS00191">
    <property type="entry name" value="CYTOCHROME_B5_1"/>
    <property type="match status" value="1"/>
</dbReference>
<dbReference type="STRING" id="36022.A0A1V2LBS0"/>
<name>A0A1V2LBS0_CYBFA</name>
<feature type="region of interest" description="Disordered" evidence="5">
    <location>
        <begin position="1"/>
        <end position="43"/>
    </location>
</feature>
<dbReference type="InterPro" id="IPR001199">
    <property type="entry name" value="Cyt_B5-like_heme/steroid-bd"/>
</dbReference>
<dbReference type="InterPro" id="IPR018506">
    <property type="entry name" value="Cyt_B5_heme-BS"/>
</dbReference>
<evidence type="ECO:0000256" key="4">
    <source>
        <dbReference type="RuleBase" id="RU362121"/>
    </source>
</evidence>
<evidence type="ECO:0000313" key="8">
    <source>
        <dbReference type="Proteomes" id="UP000189513"/>
    </source>
</evidence>
<dbReference type="GO" id="GO:0004128">
    <property type="term" value="F:cytochrome-b5 reductase activity, acting on NAD(P)H"/>
    <property type="evidence" value="ECO:0007669"/>
    <property type="project" value="TreeGrafter"/>
</dbReference>
<dbReference type="FunFam" id="3.10.120.10:FF:000001">
    <property type="entry name" value="Cytochrome b5 reductase 4"/>
    <property type="match status" value="1"/>
</dbReference>
<accession>A0A1V2LBS0</accession>
<feature type="compositionally biased region" description="Polar residues" evidence="5">
    <location>
        <begin position="1"/>
        <end position="30"/>
    </location>
</feature>
<dbReference type="PANTHER" id="PTHR46237">
    <property type="entry name" value="CYTOCHROME B5 REDUCTASE 4 FAMILY MEMBER"/>
    <property type="match status" value="1"/>
</dbReference>
<keyword evidence="1 4" id="KW-0349">Heme</keyword>
<dbReference type="GO" id="GO:0046872">
    <property type="term" value="F:metal ion binding"/>
    <property type="evidence" value="ECO:0007669"/>
    <property type="project" value="UniProtKB-UniRule"/>
</dbReference>
<dbReference type="GO" id="GO:0005737">
    <property type="term" value="C:cytoplasm"/>
    <property type="evidence" value="ECO:0007669"/>
    <property type="project" value="TreeGrafter"/>
</dbReference>
<dbReference type="EMBL" id="MPUK01000002">
    <property type="protein sequence ID" value="ONH68776.1"/>
    <property type="molecule type" value="Genomic_DNA"/>
</dbReference>
<evidence type="ECO:0000313" key="7">
    <source>
        <dbReference type="EMBL" id="ONH68776.1"/>
    </source>
</evidence>
<keyword evidence="8" id="KW-1185">Reference proteome</keyword>
<dbReference type="GO" id="GO:0020037">
    <property type="term" value="F:heme binding"/>
    <property type="evidence" value="ECO:0007669"/>
    <property type="project" value="UniProtKB-UniRule"/>
</dbReference>
<dbReference type="SMART" id="SM01117">
    <property type="entry name" value="Cyt-b5"/>
    <property type="match status" value="1"/>
</dbReference>
<comment type="caution">
    <text evidence="7">The sequence shown here is derived from an EMBL/GenBank/DDBJ whole genome shotgun (WGS) entry which is preliminary data.</text>
</comment>